<proteinExistence type="predicted"/>
<name>A0ABT1BGC8_9BURK</name>
<evidence type="ECO:0000259" key="4">
    <source>
        <dbReference type="PROSITE" id="PS01124"/>
    </source>
</evidence>
<dbReference type="InterPro" id="IPR032783">
    <property type="entry name" value="AraC_lig"/>
</dbReference>
<dbReference type="InterPro" id="IPR020449">
    <property type="entry name" value="Tscrpt_reg_AraC-type_HTH"/>
</dbReference>
<organism evidence="5 6">
    <name type="scientific">Ideonella oryzae</name>
    <dbReference type="NCBI Taxonomy" id="2937441"/>
    <lineage>
        <taxon>Bacteria</taxon>
        <taxon>Pseudomonadati</taxon>
        <taxon>Pseudomonadota</taxon>
        <taxon>Betaproteobacteria</taxon>
        <taxon>Burkholderiales</taxon>
        <taxon>Sphaerotilaceae</taxon>
        <taxon>Ideonella</taxon>
    </lineage>
</organism>
<dbReference type="PRINTS" id="PR00032">
    <property type="entry name" value="HTHARAC"/>
</dbReference>
<evidence type="ECO:0000313" key="6">
    <source>
        <dbReference type="Proteomes" id="UP001204851"/>
    </source>
</evidence>
<dbReference type="EMBL" id="JAMXMC010000001">
    <property type="protein sequence ID" value="MCO5975295.1"/>
    <property type="molecule type" value="Genomic_DNA"/>
</dbReference>
<dbReference type="InterPro" id="IPR018060">
    <property type="entry name" value="HTH_AraC"/>
</dbReference>
<dbReference type="PANTHER" id="PTHR46796:SF7">
    <property type="entry name" value="ARAC FAMILY TRANSCRIPTIONAL REGULATOR"/>
    <property type="match status" value="1"/>
</dbReference>
<accession>A0ABT1BGC8</accession>
<dbReference type="InterPro" id="IPR009057">
    <property type="entry name" value="Homeodomain-like_sf"/>
</dbReference>
<dbReference type="PROSITE" id="PS00041">
    <property type="entry name" value="HTH_ARAC_FAMILY_1"/>
    <property type="match status" value="1"/>
</dbReference>
<reference evidence="5 6" key="1">
    <citation type="submission" date="2022-06" db="EMBL/GenBank/DDBJ databases">
        <title>Ideonella sp. NS12-5 Genome sequencing and assembly.</title>
        <authorList>
            <person name="Jung Y."/>
        </authorList>
    </citation>
    <scope>NUCLEOTIDE SEQUENCE [LARGE SCALE GENOMIC DNA]</scope>
    <source>
        <strain evidence="5 6">NS12-5</strain>
    </source>
</reference>
<evidence type="ECO:0000256" key="2">
    <source>
        <dbReference type="ARBA" id="ARBA00023125"/>
    </source>
</evidence>
<evidence type="ECO:0000313" key="5">
    <source>
        <dbReference type="EMBL" id="MCO5975295.1"/>
    </source>
</evidence>
<evidence type="ECO:0000256" key="1">
    <source>
        <dbReference type="ARBA" id="ARBA00023015"/>
    </source>
</evidence>
<dbReference type="InterPro" id="IPR018062">
    <property type="entry name" value="HTH_AraC-typ_CS"/>
</dbReference>
<dbReference type="SUPFAM" id="SSF46689">
    <property type="entry name" value="Homeodomain-like"/>
    <property type="match status" value="2"/>
</dbReference>
<keyword evidence="3" id="KW-0804">Transcription</keyword>
<protein>
    <submittedName>
        <fullName evidence="5">AraC family transcriptional regulator</fullName>
    </submittedName>
</protein>
<dbReference type="SMART" id="SM00342">
    <property type="entry name" value="HTH_ARAC"/>
    <property type="match status" value="1"/>
</dbReference>
<comment type="caution">
    <text evidence="5">The sequence shown here is derived from an EMBL/GenBank/DDBJ whole genome shotgun (WGS) entry which is preliminary data.</text>
</comment>
<keyword evidence="6" id="KW-1185">Reference proteome</keyword>
<dbReference type="Gene3D" id="1.10.10.60">
    <property type="entry name" value="Homeodomain-like"/>
    <property type="match status" value="2"/>
</dbReference>
<dbReference type="Pfam" id="PF12852">
    <property type="entry name" value="Cupin_6"/>
    <property type="match status" value="1"/>
</dbReference>
<dbReference type="InterPro" id="IPR050204">
    <property type="entry name" value="AraC_XylS_family_regulators"/>
</dbReference>
<gene>
    <name evidence="5" type="ORF">M0L44_00980</name>
</gene>
<dbReference type="PANTHER" id="PTHR46796">
    <property type="entry name" value="HTH-TYPE TRANSCRIPTIONAL ACTIVATOR RHAS-RELATED"/>
    <property type="match status" value="1"/>
</dbReference>
<sequence length="305" mass="32740">MHDPLSDVVRLLRPRAVMANPITAKGAWAVRYAEYGLPSFCILLAGSCRLSVDGHAPFTLQAGDFVLLPRTPGFTLSSPGEAPPPMPLDPQAAANTRGGLRYGERRGRPDMRSLGGAFAFDGGDAALLAAMLPGVVHVRGSARLAQLVRMVGEEAADGRPGADFALTRLVELLLIESMRMAATDTAPPGLLRGLADARLARVLSQLHAQVDRPWTSEQLAKLAALSRSAFFERFRRVMGQGPMEYLLAWRMEIAKALLREDRLPVAEVAERVGYGSASAFSLAFTRQVGQAPGRYARAGAPSPSR</sequence>
<dbReference type="Proteomes" id="UP001204851">
    <property type="component" value="Unassembled WGS sequence"/>
</dbReference>
<feature type="domain" description="HTH araC/xylS-type" evidence="4">
    <location>
        <begin position="200"/>
        <end position="298"/>
    </location>
</feature>
<keyword evidence="1" id="KW-0805">Transcription regulation</keyword>
<keyword evidence="2" id="KW-0238">DNA-binding</keyword>
<dbReference type="PROSITE" id="PS01124">
    <property type="entry name" value="HTH_ARAC_FAMILY_2"/>
    <property type="match status" value="1"/>
</dbReference>
<dbReference type="Pfam" id="PF12833">
    <property type="entry name" value="HTH_18"/>
    <property type="match status" value="1"/>
</dbReference>
<evidence type="ECO:0000256" key="3">
    <source>
        <dbReference type="ARBA" id="ARBA00023163"/>
    </source>
</evidence>
<dbReference type="RefSeq" id="WP_252767744.1">
    <property type="nucleotide sequence ID" value="NZ_JAMXMC010000001.1"/>
</dbReference>